<dbReference type="RefSeq" id="WP_135271307.1">
    <property type="nucleotide sequence ID" value="NZ_SRIB01000009.1"/>
</dbReference>
<gene>
    <name evidence="5" type="primary">xseA</name>
    <name evidence="9" type="ORF">E4100_06905</name>
</gene>
<protein>
    <recommendedName>
        <fullName evidence="5">Exodeoxyribonuclease 7 large subunit</fullName>
        <ecNumber evidence="5">3.1.11.6</ecNumber>
    </recommendedName>
    <alternativeName>
        <fullName evidence="5">Exodeoxyribonuclease VII large subunit</fullName>
        <shortName evidence="5">Exonuclease VII large subunit</shortName>
    </alternativeName>
</protein>
<evidence type="ECO:0000313" key="9">
    <source>
        <dbReference type="EMBL" id="TFZ39755.1"/>
    </source>
</evidence>
<accession>A0A4Z0D351</accession>
<feature type="domain" description="OB-fold nucleic acid binding" evidence="8">
    <location>
        <begin position="5"/>
        <end position="100"/>
    </location>
</feature>
<evidence type="ECO:0000256" key="4">
    <source>
        <dbReference type="ARBA" id="ARBA00022839"/>
    </source>
</evidence>
<dbReference type="GO" id="GO:0009318">
    <property type="term" value="C:exodeoxyribonuclease VII complex"/>
    <property type="evidence" value="ECO:0007669"/>
    <property type="project" value="UniProtKB-UniRule"/>
</dbReference>
<comment type="subcellular location">
    <subcellularLocation>
        <location evidence="5 6">Cytoplasm</location>
    </subcellularLocation>
</comment>
<evidence type="ECO:0000256" key="6">
    <source>
        <dbReference type="RuleBase" id="RU004355"/>
    </source>
</evidence>
<comment type="catalytic activity">
    <reaction evidence="5 6">
        <text>Exonucleolytic cleavage in either 5'- to 3'- or 3'- to 5'-direction to yield nucleoside 5'-phosphates.</text>
        <dbReference type="EC" id="3.1.11.6"/>
    </reaction>
</comment>
<keyword evidence="3 5" id="KW-0378">Hydrolase</keyword>
<feature type="domain" description="Exonuclease VII large subunit C-terminal" evidence="7">
    <location>
        <begin position="123"/>
        <end position="341"/>
    </location>
</feature>
<keyword evidence="2 5" id="KW-0540">Nuclease</keyword>
<keyword evidence="10" id="KW-1185">Reference proteome</keyword>
<dbReference type="InterPro" id="IPR003753">
    <property type="entry name" value="Exonuc_VII_L"/>
</dbReference>
<dbReference type="GO" id="GO:0005737">
    <property type="term" value="C:cytoplasm"/>
    <property type="evidence" value="ECO:0007669"/>
    <property type="project" value="UniProtKB-SubCell"/>
</dbReference>
<dbReference type="EC" id="3.1.11.6" evidence="5"/>
<keyword evidence="4 5" id="KW-0269">Exonuclease</keyword>
<dbReference type="PANTHER" id="PTHR30008">
    <property type="entry name" value="EXODEOXYRIBONUCLEASE 7 LARGE SUBUNIT"/>
    <property type="match status" value="1"/>
</dbReference>
<dbReference type="InterPro" id="IPR020579">
    <property type="entry name" value="Exonuc_VII_lsu_C"/>
</dbReference>
<dbReference type="Pfam" id="PF13742">
    <property type="entry name" value="tRNA_anti_2"/>
    <property type="match status" value="1"/>
</dbReference>
<evidence type="ECO:0000313" key="10">
    <source>
        <dbReference type="Proteomes" id="UP000298381"/>
    </source>
</evidence>
<comment type="function">
    <text evidence="5">Bidirectionally degrades single-stranded DNA into large acid-insoluble oligonucleotides, which are then degraded further into small acid-soluble oligonucleotides.</text>
</comment>
<dbReference type="EMBL" id="SRIB01000009">
    <property type="protein sequence ID" value="TFZ39755.1"/>
    <property type="molecule type" value="Genomic_DNA"/>
</dbReference>
<dbReference type="CDD" id="cd04489">
    <property type="entry name" value="ExoVII_LU_OBF"/>
    <property type="match status" value="1"/>
</dbReference>
<dbReference type="NCBIfam" id="TIGR00237">
    <property type="entry name" value="xseA"/>
    <property type="match status" value="1"/>
</dbReference>
<dbReference type="GO" id="GO:0003676">
    <property type="term" value="F:nucleic acid binding"/>
    <property type="evidence" value="ECO:0007669"/>
    <property type="project" value="InterPro"/>
</dbReference>
<proteinExistence type="inferred from homology"/>
<evidence type="ECO:0000256" key="3">
    <source>
        <dbReference type="ARBA" id="ARBA00022801"/>
    </source>
</evidence>
<dbReference type="OrthoDB" id="9802795at2"/>
<evidence type="ECO:0000256" key="2">
    <source>
        <dbReference type="ARBA" id="ARBA00022722"/>
    </source>
</evidence>
<evidence type="ECO:0000259" key="8">
    <source>
        <dbReference type="Pfam" id="PF13742"/>
    </source>
</evidence>
<evidence type="ECO:0000256" key="1">
    <source>
        <dbReference type="ARBA" id="ARBA00022490"/>
    </source>
</evidence>
<dbReference type="InterPro" id="IPR025824">
    <property type="entry name" value="OB-fold_nuc-bd_dom"/>
</dbReference>
<sequence length="404" mass="45931">MKPLRVTEINNYIKKIFSQDILLPEVSIVGEISNLSKHYASGHIYFNLKDENSKLKCVMFKSYVQSSDIELKEGLKVIASGNISIYEKDGIYQLYVKKIQKDGIGELYTAFEELKQKLQKEGLFDVNHKISIPEYPKKIGIITSLTGAVIRDILRIIKRRFPPVNIIIYPSQVQGEKAIDQIIEGLSYLDSIEDIDTIILARGGGAIDELFIFNDERLARAIYDVHKPIISAVGHETDFTIADFVADLRAATPSEAAELAVKDINVLLSKIEEMRNSIIKTVLNFLFQYTSDLHRTEKALKFYNPQFILDDKKVELDNTIQKITFIVNKTIDEKNINLERQKIKLNSYDPEYVLQRGYALITDENGKIVTSVETVVNGMNLKLNLKDGEVNTEVKSISKKGRYS</sequence>
<reference evidence="9 10" key="1">
    <citation type="submission" date="2019-03" db="EMBL/GenBank/DDBJ databases">
        <title>Draft genome sequence data and analysis of a Fermenting Bacterium, Soehngenia longevitae strain 1933PT, isolated from petroleum reservoir in Azerbaijan.</title>
        <authorList>
            <person name="Grouzdev D.S."/>
            <person name="Bidzhieva S.K."/>
            <person name="Sokolova D.S."/>
            <person name="Tourova T.P."/>
            <person name="Poltaraus A.B."/>
            <person name="Nazina T.N."/>
        </authorList>
    </citation>
    <scope>NUCLEOTIDE SEQUENCE [LARGE SCALE GENOMIC DNA]</scope>
    <source>
        <strain evidence="9 10">1933P</strain>
    </source>
</reference>
<organism evidence="9 10">
    <name type="scientific">Soehngenia longivitae</name>
    <dbReference type="NCBI Taxonomy" id="2562294"/>
    <lineage>
        <taxon>Bacteria</taxon>
        <taxon>Bacillati</taxon>
        <taxon>Bacillota</taxon>
        <taxon>Tissierellia</taxon>
        <taxon>Tissierellales</taxon>
        <taxon>Tissierellaceae</taxon>
        <taxon>Soehngenia</taxon>
    </lineage>
</organism>
<dbReference type="AlphaFoldDB" id="A0A4Z0D351"/>
<comment type="similarity">
    <text evidence="5 6">Belongs to the XseA family.</text>
</comment>
<evidence type="ECO:0000259" key="7">
    <source>
        <dbReference type="Pfam" id="PF02601"/>
    </source>
</evidence>
<comment type="subunit">
    <text evidence="5">Heterooligomer composed of large and small subunits.</text>
</comment>
<dbReference type="HAMAP" id="MF_00378">
    <property type="entry name" value="Exonuc_7_L"/>
    <property type="match status" value="1"/>
</dbReference>
<name>A0A4Z0D351_9FIRM</name>
<dbReference type="Pfam" id="PF02601">
    <property type="entry name" value="Exonuc_VII_L"/>
    <property type="match status" value="1"/>
</dbReference>
<keyword evidence="1 5" id="KW-0963">Cytoplasm</keyword>
<evidence type="ECO:0000256" key="5">
    <source>
        <dbReference type="HAMAP-Rule" id="MF_00378"/>
    </source>
</evidence>
<comment type="caution">
    <text evidence="9">The sequence shown here is derived from an EMBL/GenBank/DDBJ whole genome shotgun (WGS) entry which is preliminary data.</text>
</comment>
<dbReference type="GO" id="GO:0006308">
    <property type="term" value="P:DNA catabolic process"/>
    <property type="evidence" value="ECO:0007669"/>
    <property type="project" value="UniProtKB-UniRule"/>
</dbReference>
<dbReference type="Proteomes" id="UP000298381">
    <property type="component" value="Unassembled WGS sequence"/>
</dbReference>
<dbReference type="GO" id="GO:0008855">
    <property type="term" value="F:exodeoxyribonuclease VII activity"/>
    <property type="evidence" value="ECO:0007669"/>
    <property type="project" value="UniProtKB-UniRule"/>
</dbReference>
<dbReference type="PANTHER" id="PTHR30008:SF0">
    <property type="entry name" value="EXODEOXYRIBONUCLEASE 7 LARGE SUBUNIT"/>
    <property type="match status" value="1"/>
</dbReference>